<accession>A0ABV4WJC9</accession>
<dbReference type="SUPFAM" id="SSF53448">
    <property type="entry name" value="Nucleotide-diphospho-sugar transferases"/>
    <property type="match status" value="1"/>
</dbReference>
<keyword evidence="4 12" id="KW-0808">Transferase</keyword>
<keyword evidence="10" id="KW-0812">Transmembrane</keyword>
<protein>
    <recommendedName>
        <fullName evidence="9">4,4'-diaponeurosporenoate glycosyltransferase</fullName>
    </recommendedName>
</protein>
<dbReference type="RefSeq" id="WP_413277199.1">
    <property type="nucleotide sequence ID" value="NZ_JBHFNT010000073.1"/>
</dbReference>
<evidence type="ECO:0000313" key="12">
    <source>
        <dbReference type="EMBL" id="MFB2834768.1"/>
    </source>
</evidence>
<proteinExistence type="inferred from homology"/>
<evidence type="ECO:0000256" key="2">
    <source>
        <dbReference type="ARBA" id="ARBA00022475"/>
    </source>
</evidence>
<feature type="transmembrane region" description="Helical" evidence="10">
    <location>
        <begin position="326"/>
        <end position="345"/>
    </location>
</feature>
<keyword evidence="2" id="KW-1003">Cell membrane</keyword>
<evidence type="ECO:0000256" key="4">
    <source>
        <dbReference type="ARBA" id="ARBA00022679"/>
    </source>
</evidence>
<comment type="pathway">
    <text evidence="7">Carotenoid biosynthesis; staphyloxanthin biosynthesis; staphyloxanthin from farnesyl diphosphate: step 4/5.</text>
</comment>
<evidence type="ECO:0000256" key="9">
    <source>
        <dbReference type="ARBA" id="ARBA00040345"/>
    </source>
</evidence>
<keyword evidence="13" id="KW-1185">Reference proteome</keyword>
<dbReference type="EMBL" id="JBHFNT010000073">
    <property type="protein sequence ID" value="MFB2834768.1"/>
    <property type="molecule type" value="Genomic_DNA"/>
</dbReference>
<dbReference type="InterPro" id="IPR001173">
    <property type="entry name" value="Glyco_trans_2-like"/>
</dbReference>
<dbReference type="GO" id="GO:0016757">
    <property type="term" value="F:glycosyltransferase activity"/>
    <property type="evidence" value="ECO:0007669"/>
    <property type="project" value="UniProtKB-KW"/>
</dbReference>
<organism evidence="12 13">
    <name type="scientific">Floridaenema evergladense BLCC-F167</name>
    <dbReference type="NCBI Taxonomy" id="3153639"/>
    <lineage>
        <taxon>Bacteria</taxon>
        <taxon>Bacillati</taxon>
        <taxon>Cyanobacteriota</taxon>
        <taxon>Cyanophyceae</taxon>
        <taxon>Oscillatoriophycideae</taxon>
        <taxon>Aerosakkonematales</taxon>
        <taxon>Aerosakkonemataceae</taxon>
        <taxon>Floridanema</taxon>
        <taxon>Floridanema evergladense</taxon>
    </lineage>
</organism>
<dbReference type="CDD" id="cd06423">
    <property type="entry name" value="CESA_like"/>
    <property type="match status" value="1"/>
</dbReference>
<keyword evidence="5 10" id="KW-0472">Membrane</keyword>
<reference evidence="12 13" key="1">
    <citation type="submission" date="2024-09" db="EMBL/GenBank/DDBJ databases">
        <title>Floridaenema gen nov. (Aerosakkonemataceae, Aerosakkonematales ord. nov., Cyanobacteria) from benthic tropical and subtropical fresh waters, with the description of four new species.</title>
        <authorList>
            <person name="Moretto J.A."/>
            <person name="Berthold D.E."/>
            <person name="Lefler F.W."/>
            <person name="Huang I.-S."/>
            <person name="Laughinghouse H. IV."/>
        </authorList>
    </citation>
    <scope>NUCLEOTIDE SEQUENCE [LARGE SCALE GENOMIC DNA]</scope>
    <source>
        <strain evidence="12 13">BLCC-F167</strain>
    </source>
</reference>
<comment type="caution">
    <text evidence="12">The sequence shown here is derived from an EMBL/GenBank/DDBJ whole genome shotgun (WGS) entry which is preliminary data.</text>
</comment>
<keyword evidence="3 12" id="KW-0328">Glycosyltransferase</keyword>
<evidence type="ECO:0000256" key="8">
    <source>
        <dbReference type="ARBA" id="ARBA00038120"/>
    </source>
</evidence>
<comment type="function">
    <text evidence="6">Catalyzes the glycosylation of 4,4'-diaponeurosporenoate, i.e. the esterification of glucose at the C1'' position with the carboxyl group of 4,4'-diaponeurosporenic acid, to form glycosyl-4,4'-diaponeurosporenoate. This is a step in the biosynthesis of staphyloxanthin, an orange pigment present in most staphylococci strains.</text>
</comment>
<dbReference type="InterPro" id="IPR029044">
    <property type="entry name" value="Nucleotide-diphossugar_trans"/>
</dbReference>
<evidence type="ECO:0000256" key="5">
    <source>
        <dbReference type="ARBA" id="ARBA00023136"/>
    </source>
</evidence>
<name>A0ABV4WJC9_9CYAN</name>
<dbReference type="PANTHER" id="PTHR43646">
    <property type="entry name" value="GLYCOSYLTRANSFERASE"/>
    <property type="match status" value="1"/>
</dbReference>
<dbReference type="PANTHER" id="PTHR43646:SF2">
    <property type="entry name" value="GLYCOSYLTRANSFERASE 2-LIKE DOMAIN-CONTAINING PROTEIN"/>
    <property type="match status" value="1"/>
</dbReference>
<dbReference type="Pfam" id="PF00535">
    <property type="entry name" value="Glycos_transf_2"/>
    <property type="match status" value="1"/>
</dbReference>
<dbReference type="Gene3D" id="3.90.550.10">
    <property type="entry name" value="Spore Coat Polysaccharide Biosynthesis Protein SpsA, Chain A"/>
    <property type="match status" value="1"/>
</dbReference>
<comment type="subcellular location">
    <subcellularLocation>
        <location evidence="1">Cell membrane</location>
    </subcellularLocation>
</comment>
<dbReference type="Proteomes" id="UP001576780">
    <property type="component" value="Unassembled WGS sequence"/>
</dbReference>
<evidence type="ECO:0000256" key="1">
    <source>
        <dbReference type="ARBA" id="ARBA00004236"/>
    </source>
</evidence>
<evidence type="ECO:0000259" key="11">
    <source>
        <dbReference type="Pfam" id="PF00535"/>
    </source>
</evidence>
<gene>
    <name evidence="12" type="ORF">ACE1CA_09565</name>
</gene>
<comment type="similarity">
    <text evidence="8">Belongs to the glycosyltransferase 2 family. CrtQ subfamily.</text>
</comment>
<evidence type="ECO:0000313" key="13">
    <source>
        <dbReference type="Proteomes" id="UP001576780"/>
    </source>
</evidence>
<evidence type="ECO:0000256" key="10">
    <source>
        <dbReference type="SAM" id="Phobius"/>
    </source>
</evidence>
<evidence type="ECO:0000256" key="6">
    <source>
        <dbReference type="ARBA" id="ARBA00037281"/>
    </source>
</evidence>
<feature type="transmembrane region" description="Helical" evidence="10">
    <location>
        <begin position="268"/>
        <end position="301"/>
    </location>
</feature>
<evidence type="ECO:0000256" key="3">
    <source>
        <dbReference type="ARBA" id="ARBA00022676"/>
    </source>
</evidence>
<evidence type="ECO:0000256" key="7">
    <source>
        <dbReference type="ARBA" id="ARBA00037904"/>
    </source>
</evidence>
<feature type="domain" description="Glycosyltransferase 2-like" evidence="11">
    <location>
        <begin position="28"/>
        <end position="185"/>
    </location>
</feature>
<keyword evidence="10" id="KW-1133">Transmembrane helix</keyword>
<sequence length="352" mass="39960">MSSFPEKKFSDKNFSDTSELAKSTLTISLIIPVLNGGENFRQCLQSVSTVAEKLLEIIVIDDGSTDDSGKLAAELGAQVITFPSPGGPARARNKGAEVAKGEILFFIDADVTLTVETIANLIAAFSHSPTLNALIGSYDDSPGASNFLSQYKNLFHHYTHQTSSEEASTFWGACGAVRREAFWAVGGFDEGYRYPSVEDIELGYRLKRAGYQIKLDKTVQVKHLKDWRVMSLLRAEIFYRAIPWTELLWRDRQFSNDLNLKNSSRLSLILTYLLVICLIGGWWWSILWLIGLGISFALLWLNLPLYRFFLQKRGILFTFGVIPWHWFYFFYGGLAFVIGTIRYHLYHKLKIH</sequence>